<dbReference type="PANTHER" id="PTHR31215">
    <property type="entry name" value="OS05G0510400 PROTEIN-RELATED"/>
    <property type="match status" value="1"/>
</dbReference>
<proteinExistence type="predicted"/>
<keyword evidence="2" id="KW-1185">Reference proteome</keyword>
<dbReference type="EMBL" id="JAMZMK010011838">
    <property type="protein sequence ID" value="KAI7725860.1"/>
    <property type="molecule type" value="Genomic_DNA"/>
</dbReference>
<dbReference type="InterPro" id="IPR044809">
    <property type="entry name" value="AUF1-like"/>
</dbReference>
<organism evidence="1 2">
    <name type="scientific">Ambrosia artemisiifolia</name>
    <name type="common">Common ragweed</name>
    <dbReference type="NCBI Taxonomy" id="4212"/>
    <lineage>
        <taxon>Eukaryota</taxon>
        <taxon>Viridiplantae</taxon>
        <taxon>Streptophyta</taxon>
        <taxon>Embryophyta</taxon>
        <taxon>Tracheophyta</taxon>
        <taxon>Spermatophyta</taxon>
        <taxon>Magnoliopsida</taxon>
        <taxon>eudicotyledons</taxon>
        <taxon>Gunneridae</taxon>
        <taxon>Pentapetalae</taxon>
        <taxon>asterids</taxon>
        <taxon>campanulids</taxon>
        <taxon>Asterales</taxon>
        <taxon>Asteraceae</taxon>
        <taxon>Asteroideae</taxon>
        <taxon>Heliantheae alliance</taxon>
        <taxon>Heliantheae</taxon>
        <taxon>Ambrosia</taxon>
    </lineage>
</organism>
<accession>A0AAD5G280</accession>
<evidence type="ECO:0008006" key="3">
    <source>
        <dbReference type="Google" id="ProtNLM"/>
    </source>
</evidence>
<sequence length="292" mass="32889">MDKLPHPLLLEILSRLDNSADVARCRVASKAFDDVSPYLRSINLRYSSKWFWDPSRCSEKIFLDLISKQETVESVIILLTCHLFFYYNPPPFTLITPNLISLRIESFRPATIHVEAPTLSHFHLRLNAPQHGSALTAEKFEKLKTLWLRSLDIGSLLSKFPITETVENLTLDTPTDAIDSKLTLRKVFMIFPNVSSLRIESSVWSGLEGCLNPEGWEILDGRKGLKTICAYLMLVDLSLTFSFVAFVLDQCEGLTEVSLLIHSGVVGTKSNNFMSKCMARWPGLKFAMGGMA</sequence>
<protein>
    <recommendedName>
        <fullName evidence="3">F-box domain-containing protein</fullName>
    </recommendedName>
</protein>
<gene>
    <name evidence="1" type="ORF">M8C21_010928</name>
</gene>
<evidence type="ECO:0000313" key="1">
    <source>
        <dbReference type="EMBL" id="KAI7725860.1"/>
    </source>
</evidence>
<dbReference type="InterPro" id="IPR036047">
    <property type="entry name" value="F-box-like_dom_sf"/>
</dbReference>
<comment type="caution">
    <text evidence="1">The sequence shown here is derived from an EMBL/GenBank/DDBJ whole genome shotgun (WGS) entry which is preliminary data.</text>
</comment>
<dbReference type="SUPFAM" id="SSF81383">
    <property type="entry name" value="F-box domain"/>
    <property type="match status" value="1"/>
</dbReference>
<evidence type="ECO:0000313" key="2">
    <source>
        <dbReference type="Proteomes" id="UP001206925"/>
    </source>
</evidence>
<name>A0AAD5G280_AMBAR</name>
<dbReference type="Proteomes" id="UP001206925">
    <property type="component" value="Unassembled WGS sequence"/>
</dbReference>
<reference evidence="1" key="1">
    <citation type="submission" date="2022-06" db="EMBL/GenBank/DDBJ databases">
        <title>Uncovering the hologenomic basis of an extraordinary plant invasion.</title>
        <authorList>
            <person name="Bieker V.C."/>
            <person name="Martin M.D."/>
            <person name="Gilbert T."/>
            <person name="Hodgins K."/>
            <person name="Battlay P."/>
            <person name="Petersen B."/>
            <person name="Wilson J."/>
        </authorList>
    </citation>
    <scope>NUCLEOTIDE SEQUENCE</scope>
    <source>
        <strain evidence="1">AA19_3_7</strain>
        <tissue evidence="1">Leaf</tissue>
    </source>
</reference>
<dbReference type="AlphaFoldDB" id="A0AAD5G280"/>